<dbReference type="Proteomes" id="UP000273119">
    <property type="component" value="Unassembled WGS sequence"/>
</dbReference>
<accession>A0A496PK79</accession>
<feature type="region of interest" description="Disordered" evidence="1">
    <location>
        <begin position="1"/>
        <end position="23"/>
    </location>
</feature>
<evidence type="ECO:0000256" key="1">
    <source>
        <dbReference type="SAM" id="MobiDB-lite"/>
    </source>
</evidence>
<proteinExistence type="predicted"/>
<keyword evidence="3" id="KW-1185">Reference proteome</keyword>
<name>A0A496PK79_9MICC</name>
<feature type="compositionally biased region" description="Pro residues" evidence="1">
    <location>
        <begin position="1"/>
        <end position="12"/>
    </location>
</feature>
<evidence type="ECO:0000313" key="2">
    <source>
        <dbReference type="EMBL" id="RKW70923.1"/>
    </source>
</evidence>
<reference evidence="2 3" key="1">
    <citation type="submission" date="2018-07" db="EMBL/GenBank/DDBJ databases">
        <title>Arthrobacter sp. nov., isolated from raw cow's milk with high bacterial count.</title>
        <authorList>
            <person name="Hahne J."/>
            <person name="Isele D."/>
            <person name="Lipski A."/>
        </authorList>
    </citation>
    <scope>NUCLEOTIDE SEQUENCE [LARGE SCALE GENOMIC DNA]</scope>
    <source>
        <strain evidence="2 3">JZ R-183</strain>
    </source>
</reference>
<dbReference type="EMBL" id="QQXL01000002">
    <property type="protein sequence ID" value="RKW70923.1"/>
    <property type="molecule type" value="Genomic_DNA"/>
</dbReference>
<evidence type="ECO:0000313" key="3">
    <source>
        <dbReference type="Proteomes" id="UP000273119"/>
    </source>
</evidence>
<dbReference type="AlphaFoldDB" id="A0A496PK79"/>
<protein>
    <submittedName>
        <fullName evidence="2">Uncharacterized protein</fullName>
    </submittedName>
</protein>
<sequence>MSTNTPPLPGPHQPAQERPLPSEAQLLEPLELLDDAGLGEHPAHFERLLGQLTEALEEEA</sequence>
<comment type="caution">
    <text evidence="2">The sequence shown here is derived from an EMBL/GenBank/DDBJ whole genome shotgun (WGS) entry which is preliminary data.</text>
</comment>
<organism evidence="2 3">
    <name type="scientific">Galactobacter caseinivorans</name>
    <dbReference type="NCBI Taxonomy" id="2676123"/>
    <lineage>
        <taxon>Bacteria</taxon>
        <taxon>Bacillati</taxon>
        <taxon>Actinomycetota</taxon>
        <taxon>Actinomycetes</taxon>
        <taxon>Micrococcales</taxon>
        <taxon>Micrococcaceae</taxon>
        <taxon>Galactobacter</taxon>
    </lineage>
</organism>
<dbReference type="RefSeq" id="WP_121484259.1">
    <property type="nucleotide sequence ID" value="NZ_QQXL01000002.1"/>
</dbReference>
<gene>
    <name evidence="2" type="ORF">DWQ67_03680</name>
</gene>